<evidence type="ECO:0000256" key="2">
    <source>
        <dbReference type="SAM" id="Phobius"/>
    </source>
</evidence>
<keyword evidence="2" id="KW-1133">Transmembrane helix</keyword>
<accession>A0A7D6GQ28</accession>
<name>A0A7D6GQ28_9EURY</name>
<keyword evidence="4" id="KW-1185">Reference proteome</keyword>
<feature type="region of interest" description="Disordered" evidence="1">
    <location>
        <begin position="1"/>
        <end position="72"/>
    </location>
</feature>
<feature type="compositionally biased region" description="Basic and acidic residues" evidence="1">
    <location>
        <begin position="1"/>
        <end position="36"/>
    </location>
</feature>
<dbReference type="OrthoDB" id="206264at2157"/>
<feature type="transmembrane region" description="Helical" evidence="2">
    <location>
        <begin position="79"/>
        <end position="100"/>
    </location>
</feature>
<dbReference type="Proteomes" id="UP000510869">
    <property type="component" value="Chromosome"/>
</dbReference>
<keyword evidence="2" id="KW-0812">Transmembrane</keyword>
<sequence>MSDERPPDGSHEGDDVKAARDREKTTDAVDRADRNTAENGPGDDDHVGESTDETRPDPDRDPGSGTGTGGDRGGRWDRIAFVLSAVIGLALAGGAVALVSGRAPFFEDLLRVRPTVQGGGVGADWVFGNTESVLEIAIAIVHFADVVVGIFILLMVFVHWAAFRRLAARMRPPTATASERESAAATDGGEPSGTGRSSADSRATAESWSDSTPNDDPTRSDGGGPR</sequence>
<dbReference type="RefSeq" id="WP_180841494.1">
    <property type="nucleotide sequence ID" value="NZ_CP059154.1"/>
</dbReference>
<gene>
    <name evidence="3" type="ORF">HYG81_01470</name>
</gene>
<dbReference type="KEGG" id="nay:HYG81_01470"/>
<feature type="region of interest" description="Disordered" evidence="1">
    <location>
        <begin position="174"/>
        <end position="226"/>
    </location>
</feature>
<evidence type="ECO:0000313" key="4">
    <source>
        <dbReference type="Proteomes" id="UP000510869"/>
    </source>
</evidence>
<evidence type="ECO:0000256" key="1">
    <source>
        <dbReference type="SAM" id="MobiDB-lite"/>
    </source>
</evidence>
<reference evidence="3 4" key="1">
    <citation type="submission" date="2020-07" db="EMBL/GenBank/DDBJ databases">
        <title>Natrinema (YPL30) sp. nov. and Haloterrigena xxxxxx (YPL8) sp. nov., isolated from a salt mine.</title>
        <authorList>
            <person name="Cui H."/>
        </authorList>
    </citation>
    <scope>NUCLEOTIDE SEQUENCE [LARGE SCALE GENOMIC DNA]</scope>
    <source>
        <strain evidence="3 4">YPL13</strain>
    </source>
</reference>
<organism evidence="3 4">
    <name type="scientific">Natrinema zhouii</name>
    <dbReference type="NCBI Taxonomy" id="1710539"/>
    <lineage>
        <taxon>Archaea</taxon>
        <taxon>Methanobacteriati</taxon>
        <taxon>Methanobacteriota</taxon>
        <taxon>Stenosarchaea group</taxon>
        <taxon>Halobacteria</taxon>
        <taxon>Halobacteriales</taxon>
        <taxon>Natrialbaceae</taxon>
        <taxon>Natrinema</taxon>
    </lineage>
</organism>
<dbReference type="EMBL" id="CP059154">
    <property type="protein sequence ID" value="QLK26321.1"/>
    <property type="molecule type" value="Genomic_DNA"/>
</dbReference>
<proteinExistence type="predicted"/>
<protein>
    <submittedName>
        <fullName evidence="3">Uncharacterized protein</fullName>
    </submittedName>
</protein>
<feature type="compositionally biased region" description="Polar residues" evidence="1">
    <location>
        <begin position="194"/>
        <end position="215"/>
    </location>
</feature>
<dbReference type="AlphaFoldDB" id="A0A7D6GQ28"/>
<dbReference type="GeneID" id="56141833"/>
<evidence type="ECO:0000313" key="3">
    <source>
        <dbReference type="EMBL" id="QLK26321.1"/>
    </source>
</evidence>
<keyword evidence="2" id="KW-0472">Membrane</keyword>
<feature type="compositionally biased region" description="Basic and acidic residues" evidence="1">
    <location>
        <begin position="43"/>
        <end position="62"/>
    </location>
</feature>
<feature type="transmembrane region" description="Helical" evidence="2">
    <location>
        <begin position="136"/>
        <end position="163"/>
    </location>
</feature>